<dbReference type="Proteomes" id="UP001159427">
    <property type="component" value="Unassembled WGS sequence"/>
</dbReference>
<name>A0ABN8MMN1_9CNID</name>
<feature type="domain" description="Mab-21-like HhH/H2TH-like" evidence="1">
    <location>
        <begin position="350"/>
        <end position="397"/>
    </location>
</feature>
<dbReference type="Gene3D" id="3.30.460.90">
    <property type="match status" value="1"/>
</dbReference>
<dbReference type="InterPro" id="IPR046906">
    <property type="entry name" value="Mab-21_HhH/H2TH-like"/>
</dbReference>
<evidence type="ECO:0000313" key="3">
    <source>
        <dbReference type="Proteomes" id="UP001159427"/>
    </source>
</evidence>
<dbReference type="Gene3D" id="1.10.1410.40">
    <property type="match status" value="1"/>
</dbReference>
<comment type="caution">
    <text evidence="2">The sequence shown here is derived from an EMBL/GenBank/DDBJ whole genome shotgun (WGS) entry which is preliminary data.</text>
</comment>
<organism evidence="2 3">
    <name type="scientific">Porites evermanni</name>
    <dbReference type="NCBI Taxonomy" id="104178"/>
    <lineage>
        <taxon>Eukaryota</taxon>
        <taxon>Metazoa</taxon>
        <taxon>Cnidaria</taxon>
        <taxon>Anthozoa</taxon>
        <taxon>Hexacorallia</taxon>
        <taxon>Scleractinia</taxon>
        <taxon>Fungiina</taxon>
        <taxon>Poritidae</taxon>
        <taxon>Porites</taxon>
    </lineage>
</organism>
<dbReference type="Pfam" id="PF20266">
    <property type="entry name" value="Mab-21_C"/>
    <property type="match status" value="1"/>
</dbReference>
<proteinExistence type="predicted"/>
<reference evidence="2 3" key="1">
    <citation type="submission" date="2022-05" db="EMBL/GenBank/DDBJ databases">
        <authorList>
            <consortium name="Genoscope - CEA"/>
            <person name="William W."/>
        </authorList>
    </citation>
    <scope>NUCLEOTIDE SEQUENCE [LARGE SCALE GENOMIC DNA]</scope>
</reference>
<evidence type="ECO:0000259" key="1">
    <source>
        <dbReference type="Pfam" id="PF20266"/>
    </source>
</evidence>
<sequence>MASKAKPALKNKDHFVNVRVPNWPYEKWELPESTESQVDFEKNSSPVHNIPASVGPVFHSFLESFSRQLDIYNNCTSTELLTQVTTMLNDSLCELGKSYKCFEKCQLIQAGSVAEKTKVEALDEFDFLVVMEYFADKEYFEIVLRQGLIRIYVKDTSVIEFLPIECQNHSGSIEFLDVTLRSKFMELFIEIFDESLPSGWRRVTTKDTTLCGSGIASTLHLVCEKLNLNIDIDLCLCLPVSADDFEGALSIPEQVNPQFTEYVNAQLLLFGYINNIMKQSPLKVFVILGKADFSFEAISTRITAPFLELSHFQSLPPEDGRIRAYRTAKCILSAFLPELSDIFGCKRCCHKLVRSYHVKNILFFMLNNYKDDIHWEGDKVPLRVLEIFSVLEQCMIDDDESSYDAAVSKFCFPGTLYVQNVSNISQYYSSEGGHRYFFTPDSHKPMYELSSSPVYEQHLSTGNDTGDTLLNEWFEKLNNKPWNSKQLLHDLFNLLKKLNEIIH</sequence>
<evidence type="ECO:0000313" key="2">
    <source>
        <dbReference type="EMBL" id="CAH3029488.1"/>
    </source>
</evidence>
<gene>
    <name evidence="2" type="ORF">PEVE_00036253</name>
</gene>
<dbReference type="EMBL" id="CALNXI010000575">
    <property type="protein sequence ID" value="CAH3029488.1"/>
    <property type="molecule type" value="Genomic_DNA"/>
</dbReference>
<keyword evidence="3" id="KW-1185">Reference proteome</keyword>
<accession>A0ABN8MMN1</accession>
<protein>
    <recommendedName>
        <fullName evidence="1">Mab-21-like HhH/H2TH-like domain-containing protein</fullName>
    </recommendedName>
</protein>